<dbReference type="EMBL" id="CP026652">
    <property type="protein sequence ID" value="AVH57282.1"/>
    <property type="molecule type" value="Genomic_DNA"/>
</dbReference>
<organism evidence="3 4">
    <name type="scientific">Streptomyces dengpaensis</name>
    <dbReference type="NCBI Taxonomy" id="2049881"/>
    <lineage>
        <taxon>Bacteria</taxon>
        <taxon>Bacillati</taxon>
        <taxon>Actinomycetota</taxon>
        <taxon>Actinomycetes</taxon>
        <taxon>Kitasatosporales</taxon>
        <taxon>Streptomycetaceae</taxon>
        <taxon>Streptomyces</taxon>
    </lineage>
</organism>
<proteinExistence type="inferred from homology"/>
<dbReference type="Pfam" id="PF02541">
    <property type="entry name" value="Ppx-GppA"/>
    <property type="match status" value="1"/>
</dbReference>
<dbReference type="Gene3D" id="3.30.420.40">
    <property type="match status" value="1"/>
</dbReference>
<reference evidence="3 4" key="1">
    <citation type="submission" date="2018-02" db="EMBL/GenBank/DDBJ databases">
        <title>Complete genome sequence of Streptomyces dengpaensis, the producer of angucyclines.</title>
        <authorList>
            <person name="Yumei L."/>
        </authorList>
    </citation>
    <scope>NUCLEOTIDE SEQUENCE [LARGE SCALE GENOMIC DNA]</scope>
    <source>
        <strain evidence="3 4">XZHG99</strain>
    </source>
</reference>
<evidence type="ECO:0000313" key="4">
    <source>
        <dbReference type="Proteomes" id="UP000238413"/>
    </source>
</evidence>
<dbReference type="PANTHER" id="PTHR30005">
    <property type="entry name" value="EXOPOLYPHOSPHATASE"/>
    <property type="match status" value="1"/>
</dbReference>
<keyword evidence="4" id="KW-1185">Reference proteome</keyword>
<feature type="domain" description="Ppx/GppA phosphatase N-terminal" evidence="2">
    <location>
        <begin position="30"/>
        <end position="305"/>
    </location>
</feature>
<dbReference type="Gene3D" id="3.30.420.150">
    <property type="entry name" value="Exopolyphosphatase. Domain 2"/>
    <property type="match status" value="1"/>
</dbReference>
<dbReference type="InterPro" id="IPR043129">
    <property type="entry name" value="ATPase_NBD"/>
</dbReference>
<name>A0ABM6SSH8_9ACTN</name>
<dbReference type="Proteomes" id="UP000238413">
    <property type="component" value="Chromosome"/>
</dbReference>
<evidence type="ECO:0000313" key="3">
    <source>
        <dbReference type="EMBL" id="AVH57282.1"/>
    </source>
</evidence>
<evidence type="ECO:0000259" key="2">
    <source>
        <dbReference type="Pfam" id="PF02541"/>
    </source>
</evidence>
<gene>
    <name evidence="3" type="ORF">C4B68_17560</name>
</gene>
<comment type="similarity">
    <text evidence="1">Belongs to the GppA/Ppx family.</text>
</comment>
<dbReference type="InterPro" id="IPR050273">
    <property type="entry name" value="GppA/Ppx_hydrolase"/>
</dbReference>
<dbReference type="CDD" id="cd24056">
    <property type="entry name" value="ASKHA_NBD_MtPPX1-like"/>
    <property type="match status" value="1"/>
</dbReference>
<sequence length="310" mass="33168">MRLGVLDVGSNTVHLLVVDAHPGARPLPAYSHKAELRLAQLLDESGAIDPEGVGKLIDTVQSALEVAEDKGVESLLPFATSAVREASNADEVLARVKAATGVELQVLTGEDEARLTFLAARRWFGWSAGRLLVLDIGGGSLEIAYGMDEEPDAAVSLPLGAGRLTSGWLPADPPDAADVRALRRHVRAQIARTVGEFSRLGSPDHVVATSKTFKQLARIAGAARSTEGLYIQRELKRRTLEDWVPRLASMTALERAELPGVSPGRSGQLLAGALVAEGAMDLFGVETVEICPWALREGVILRRLDHMPTE</sequence>
<dbReference type="InterPro" id="IPR003695">
    <property type="entry name" value="Ppx_GppA_N"/>
</dbReference>
<dbReference type="SUPFAM" id="SSF53067">
    <property type="entry name" value="Actin-like ATPase domain"/>
    <property type="match status" value="2"/>
</dbReference>
<protein>
    <submittedName>
        <fullName evidence="3">Ppx/GppA family phosphatase</fullName>
    </submittedName>
</protein>
<accession>A0ABM6SSH8</accession>
<evidence type="ECO:0000256" key="1">
    <source>
        <dbReference type="ARBA" id="ARBA00007125"/>
    </source>
</evidence>
<dbReference type="PANTHER" id="PTHR30005:SF0">
    <property type="entry name" value="RETROGRADE REGULATION PROTEIN 2"/>
    <property type="match status" value="1"/>
</dbReference>
<dbReference type="RefSeq" id="WP_099506234.1">
    <property type="nucleotide sequence ID" value="NZ_CP026652.1"/>
</dbReference>